<comment type="similarity">
    <text evidence="2">Belongs to the polysaccharide synthase family.</text>
</comment>
<organism evidence="8 9">
    <name type="scientific">Hymenobacter lapidiphilus</name>
    <dbReference type="NCBI Taxonomy" id="2608003"/>
    <lineage>
        <taxon>Bacteria</taxon>
        <taxon>Pseudomonadati</taxon>
        <taxon>Bacteroidota</taxon>
        <taxon>Cytophagia</taxon>
        <taxon>Cytophagales</taxon>
        <taxon>Hymenobacteraceae</taxon>
        <taxon>Hymenobacter</taxon>
    </lineage>
</organism>
<name>A0A7Y7PRB0_9BACT</name>
<evidence type="ECO:0000256" key="3">
    <source>
        <dbReference type="ARBA" id="ARBA00022475"/>
    </source>
</evidence>
<comment type="caution">
    <text evidence="8">The sequence shown here is derived from an EMBL/GenBank/DDBJ whole genome shotgun (WGS) entry which is preliminary data.</text>
</comment>
<feature type="transmembrane region" description="Helical" evidence="7">
    <location>
        <begin position="240"/>
        <end position="263"/>
    </location>
</feature>
<sequence length="528" mass="56147">MSSAGNLTTKTLHSMSWSTAATVVTAVLQIGYTAVMARLLTPATFGLVALAGVVLRFGSYFSQIGLEQALVQKAEMSEEDVRAAFTSAALLGALCTLALALGAPLATQVFHEPAVVPLVRVMSFGLLVSGLSATALTILRRRMDFRTLAIIETVSYTVAYAGLGIVLAWRGYGVWSLVGASLGQGVLVGMLAYGATRHSLRLYFNWAHYKPLLAYGTRITFTSFLEFITSSLDTLLIGRFLGAALLGIYNRAAMLITLPLYLLTRSVSQVVFPAFSQIQADVAKLRNAYLGSVTLVAAVVLPLGAGVAVAAPVLVRALLGPGWEAAVPVLRILSVAVPLSLITMFAGIVCDARAALRGKINVNLLTLASLGGFFWLLHGYGLMGFAAALVLNEVVRTVLFMRLMHHELDLNYQRLGAAYGPGLLHGAAVGLVLWGLNLGLENWAWPAPAALALLMLGGAIVLGVLMLAWPRPLLRRELHGLLSRLTAGQSSSGKVALVLARYVRFLDRTALLPASYVPDLEPASSLRP</sequence>
<keyword evidence="3" id="KW-1003">Cell membrane</keyword>
<dbReference type="Pfam" id="PF13440">
    <property type="entry name" value="Polysacc_synt_3"/>
    <property type="match status" value="1"/>
</dbReference>
<feature type="transmembrane region" description="Helical" evidence="7">
    <location>
        <begin position="416"/>
        <end position="436"/>
    </location>
</feature>
<dbReference type="PANTHER" id="PTHR30250:SF10">
    <property type="entry name" value="LIPOPOLYSACCHARIDE BIOSYNTHESIS PROTEIN WZXC"/>
    <property type="match status" value="1"/>
</dbReference>
<dbReference type="AlphaFoldDB" id="A0A7Y7PRB0"/>
<dbReference type="GO" id="GO:0005886">
    <property type="term" value="C:plasma membrane"/>
    <property type="evidence" value="ECO:0007669"/>
    <property type="project" value="UniProtKB-SubCell"/>
</dbReference>
<proteinExistence type="inferred from homology"/>
<reference evidence="8 9" key="1">
    <citation type="submission" date="2020-05" db="EMBL/GenBank/DDBJ databases">
        <title>Hymenobacter terrestris sp. nov. and Hymenobacter lapidiphilus sp. nov., isolated from regoliths in Antarctica.</title>
        <authorList>
            <person name="Sedlacek I."/>
            <person name="Pantucek R."/>
            <person name="Zeman M."/>
            <person name="Holochova P."/>
            <person name="Kralova S."/>
            <person name="Stankova E."/>
            <person name="Sedo O."/>
            <person name="Micenkova L."/>
            <person name="Svec P."/>
            <person name="Gupta V."/>
            <person name="Sood U."/>
            <person name="Korpole U.S."/>
            <person name="Lal R."/>
        </authorList>
    </citation>
    <scope>NUCLEOTIDE SEQUENCE [LARGE SCALE GENOMIC DNA]</scope>
    <source>
        <strain evidence="8 9">P5342</strain>
    </source>
</reference>
<feature type="transmembrane region" description="Helical" evidence="7">
    <location>
        <begin position="83"/>
        <end position="106"/>
    </location>
</feature>
<dbReference type="PANTHER" id="PTHR30250">
    <property type="entry name" value="PST FAMILY PREDICTED COLANIC ACID TRANSPORTER"/>
    <property type="match status" value="1"/>
</dbReference>
<evidence type="ECO:0000256" key="1">
    <source>
        <dbReference type="ARBA" id="ARBA00004651"/>
    </source>
</evidence>
<feature type="transmembrane region" description="Helical" evidence="7">
    <location>
        <begin position="148"/>
        <end position="169"/>
    </location>
</feature>
<gene>
    <name evidence="8" type="ORF">HW554_15235</name>
</gene>
<dbReference type="CDD" id="cd13127">
    <property type="entry name" value="MATE_tuaB_like"/>
    <property type="match status" value="1"/>
</dbReference>
<feature type="transmembrane region" description="Helical" evidence="7">
    <location>
        <begin position="383"/>
        <end position="404"/>
    </location>
</feature>
<dbReference type="Proteomes" id="UP000565521">
    <property type="component" value="Unassembled WGS sequence"/>
</dbReference>
<evidence type="ECO:0000256" key="2">
    <source>
        <dbReference type="ARBA" id="ARBA00007430"/>
    </source>
</evidence>
<feature type="transmembrane region" description="Helical" evidence="7">
    <location>
        <begin position="175"/>
        <end position="195"/>
    </location>
</feature>
<evidence type="ECO:0000256" key="5">
    <source>
        <dbReference type="ARBA" id="ARBA00022989"/>
    </source>
</evidence>
<dbReference type="InterPro" id="IPR050833">
    <property type="entry name" value="Poly_Biosynth_Transport"/>
</dbReference>
<feature type="transmembrane region" description="Helical" evidence="7">
    <location>
        <begin position="44"/>
        <end position="62"/>
    </location>
</feature>
<protein>
    <submittedName>
        <fullName evidence="8">Lipopolysaccharide biosynthesis protein</fullName>
    </submittedName>
</protein>
<evidence type="ECO:0000256" key="4">
    <source>
        <dbReference type="ARBA" id="ARBA00022692"/>
    </source>
</evidence>
<evidence type="ECO:0000313" key="8">
    <source>
        <dbReference type="EMBL" id="NVO32568.1"/>
    </source>
</evidence>
<feature type="transmembrane region" description="Helical" evidence="7">
    <location>
        <begin position="118"/>
        <end position="139"/>
    </location>
</feature>
<feature type="transmembrane region" description="Helical" evidence="7">
    <location>
        <begin position="12"/>
        <end position="32"/>
    </location>
</feature>
<evidence type="ECO:0000256" key="6">
    <source>
        <dbReference type="ARBA" id="ARBA00023136"/>
    </source>
</evidence>
<dbReference type="RefSeq" id="WP_176909444.1">
    <property type="nucleotide sequence ID" value="NZ_JABKAU010000032.1"/>
</dbReference>
<keyword evidence="5 7" id="KW-1133">Transmembrane helix</keyword>
<feature type="transmembrane region" description="Helical" evidence="7">
    <location>
        <begin position="293"/>
        <end position="319"/>
    </location>
</feature>
<dbReference type="EMBL" id="JABKAU010000032">
    <property type="protein sequence ID" value="NVO32568.1"/>
    <property type="molecule type" value="Genomic_DNA"/>
</dbReference>
<keyword evidence="4 7" id="KW-0812">Transmembrane</keyword>
<keyword evidence="6 7" id="KW-0472">Membrane</keyword>
<feature type="transmembrane region" description="Helical" evidence="7">
    <location>
        <begin position="448"/>
        <end position="469"/>
    </location>
</feature>
<keyword evidence="9" id="KW-1185">Reference proteome</keyword>
<accession>A0A7Y7PRB0</accession>
<feature type="transmembrane region" description="Helical" evidence="7">
    <location>
        <begin position="325"/>
        <end position="348"/>
    </location>
</feature>
<evidence type="ECO:0000256" key="7">
    <source>
        <dbReference type="SAM" id="Phobius"/>
    </source>
</evidence>
<comment type="subcellular location">
    <subcellularLocation>
        <location evidence="1">Cell membrane</location>
        <topology evidence="1">Multi-pass membrane protein</topology>
    </subcellularLocation>
</comment>
<evidence type="ECO:0000313" key="9">
    <source>
        <dbReference type="Proteomes" id="UP000565521"/>
    </source>
</evidence>